<proteinExistence type="predicted"/>
<organism evidence="1 2">
    <name type="scientific">Denitromonas iodatirespirans</name>
    <dbReference type="NCBI Taxonomy" id="2795389"/>
    <lineage>
        <taxon>Bacteria</taxon>
        <taxon>Pseudomonadati</taxon>
        <taxon>Pseudomonadota</taxon>
        <taxon>Betaproteobacteria</taxon>
        <taxon>Rhodocyclales</taxon>
        <taxon>Zoogloeaceae</taxon>
        <taxon>Denitromonas</taxon>
    </lineage>
</organism>
<keyword evidence="2" id="KW-1185">Reference proteome</keyword>
<reference evidence="2" key="1">
    <citation type="journal article" date="2022" name="ISME J.">
        <title>Genetic and phylogenetic analysis of dissimilatory iodate-reducing bacteria identifies potential niches across the world's oceans.</title>
        <authorList>
            <person name="Reyes-Umana V."/>
            <person name="Henning Z."/>
            <person name="Lee K."/>
            <person name="Barnum T.P."/>
            <person name="Coates J.D."/>
        </authorList>
    </citation>
    <scope>NUCLEOTIDE SEQUENCE [LARGE SCALE GENOMIC DNA]</scope>
    <source>
        <strain evidence="2">IR12</strain>
    </source>
</reference>
<evidence type="ECO:0008006" key="3">
    <source>
        <dbReference type="Google" id="ProtNLM"/>
    </source>
</evidence>
<evidence type="ECO:0000313" key="1">
    <source>
        <dbReference type="EMBL" id="MBT0963603.1"/>
    </source>
</evidence>
<comment type="caution">
    <text evidence="1">The sequence shown here is derived from an EMBL/GenBank/DDBJ whole genome shotgun (WGS) entry which is preliminary data.</text>
</comment>
<protein>
    <recommendedName>
        <fullName evidence="3">Citryl-CoA lyase</fullName>
    </recommendedName>
</protein>
<accession>A0A944DIN9</accession>
<evidence type="ECO:0000313" key="2">
    <source>
        <dbReference type="Proteomes" id="UP000694660"/>
    </source>
</evidence>
<dbReference type="Proteomes" id="UP000694660">
    <property type="component" value="Unassembled WGS sequence"/>
</dbReference>
<sequence length="267" mass="29470">MSRVDPKDYEARIGHVTTRLGGFFPGHSARVRGHDLHEFTVDKRWFDLYLFSLTGRELGDNERDMLEALWTFTSYPDPRIWNNRVAALAGSSRASAALGIGAAIAVTDADIYGLGPCLAAFDFIGAHVADSDEALLQAATDKLRRERRLGGYGRPVVAEDERIAPTMAKARALGLADGPHVRTAFRLDALLAEGRWRMRINYAALCSALHLDIGLTRDDYECILATIFLGGMPPVWKEHNQEAAGGLFPIPVDAVHYDGVTPRRWPD</sequence>
<dbReference type="RefSeq" id="WP_214363534.1">
    <property type="nucleotide sequence ID" value="NZ_JAEKFT010000033.1"/>
</dbReference>
<dbReference type="AlphaFoldDB" id="A0A944DIN9"/>
<gene>
    <name evidence="1" type="ORF">I8J34_20650</name>
</gene>
<name>A0A944DIN9_DENI1</name>
<dbReference type="EMBL" id="JAEKFT010000033">
    <property type="protein sequence ID" value="MBT0963603.1"/>
    <property type="molecule type" value="Genomic_DNA"/>
</dbReference>